<dbReference type="InterPro" id="IPR042099">
    <property type="entry name" value="ANL_N_sf"/>
</dbReference>
<dbReference type="GO" id="GO:0043041">
    <property type="term" value="P:amino acid activation for nonribosomal peptide biosynthetic process"/>
    <property type="evidence" value="ECO:0007669"/>
    <property type="project" value="TreeGrafter"/>
</dbReference>
<comment type="caution">
    <text evidence="3">The sequence shown here is derived from an EMBL/GenBank/DDBJ whole genome shotgun (WGS) entry which is preliminary data.</text>
</comment>
<keyword evidence="4" id="KW-1185">Reference proteome</keyword>
<dbReference type="GO" id="GO:0044550">
    <property type="term" value="P:secondary metabolite biosynthetic process"/>
    <property type="evidence" value="ECO:0007669"/>
    <property type="project" value="TreeGrafter"/>
</dbReference>
<evidence type="ECO:0008006" key="5">
    <source>
        <dbReference type="Google" id="ProtNLM"/>
    </source>
</evidence>
<dbReference type="PROSITE" id="PS00455">
    <property type="entry name" value="AMP_BINDING"/>
    <property type="match status" value="1"/>
</dbReference>
<dbReference type="Gene3D" id="3.40.50.12780">
    <property type="entry name" value="N-terminal domain of ligase-like"/>
    <property type="match status" value="2"/>
</dbReference>
<reference evidence="3" key="1">
    <citation type="submission" date="2021-02" db="EMBL/GenBank/DDBJ databases">
        <authorList>
            <person name="Nowell W R."/>
        </authorList>
    </citation>
    <scope>NUCLEOTIDE SEQUENCE</scope>
</reference>
<dbReference type="Pfam" id="PF00501">
    <property type="entry name" value="AMP-binding"/>
    <property type="match status" value="1"/>
</dbReference>
<accession>A0A816H7L4</accession>
<dbReference type="AlphaFoldDB" id="A0A816H7L4"/>
<dbReference type="Pfam" id="PF13193">
    <property type="entry name" value="AMP-binding_C"/>
    <property type="match status" value="1"/>
</dbReference>
<protein>
    <recommendedName>
        <fullName evidence="5">AMP-dependent synthetase/ligase domain-containing protein</fullName>
    </recommendedName>
</protein>
<gene>
    <name evidence="3" type="ORF">XAT740_LOCUS60888</name>
</gene>
<organism evidence="3 4">
    <name type="scientific">Adineta ricciae</name>
    <name type="common">Rotifer</name>
    <dbReference type="NCBI Taxonomy" id="249248"/>
    <lineage>
        <taxon>Eukaryota</taxon>
        <taxon>Metazoa</taxon>
        <taxon>Spiralia</taxon>
        <taxon>Gnathifera</taxon>
        <taxon>Rotifera</taxon>
        <taxon>Eurotatoria</taxon>
        <taxon>Bdelloidea</taxon>
        <taxon>Adinetida</taxon>
        <taxon>Adinetidae</taxon>
        <taxon>Adineta</taxon>
    </lineage>
</organism>
<dbReference type="PANTHER" id="PTHR45527">
    <property type="entry name" value="NONRIBOSOMAL PEPTIDE SYNTHETASE"/>
    <property type="match status" value="1"/>
</dbReference>
<dbReference type="InterPro" id="IPR020845">
    <property type="entry name" value="AMP-binding_CS"/>
</dbReference>
<evidence type="ECO:0000313" key="4">
    <source>
        <dbReference type="Proteomes" id="UP000663828"/>
    </source>
</evidence>
<feature type="domain" description="AMP-binding enzyme C-terminal" evidence="2">
    <location>
        <begin position="330"/>
        <end position="388"/>
    </location>
</feature>
<dbReference type="Gene3D" id="3.30.300.30">
    <property type="match status" value="1"/>
</dbReference>
<dbReference type="InterPro" id="IPR025110">
    <property type="entry name" value="AMP-bd_C"/>
</dbReference>
<dbReference type="PANTHER" id="PTHR45527:SF1">
    <property type="entry name" value="FATTY ACID SYNTHASE"/>
    <property type="match status" value="1"/>
</dbReference>
<feature type="domain" description="AMP-dependent synthetase/ligase" evidence="1">
    <location>
        <begin position="1"/>
        <end position="170"/>
    </location>
</feature>
<name>A0A816H7L4_ADIRI</name>
<feature type="non-terminal residue" evidence="3">
    <location>
        <position position="391"/>
    </location>
</feature>
<evidence type="ECO:0000259" key="1">
    <source>
        <dbReference type="Pfam" id="PF00501"/>
    </source>
</evidence>
<dbReference type="Proteomes" id="UP000663828">
    <property type="component" value="Unassembled WGS sequence"/>
</dbReference>
<dbReference type="SUPFAM" id="SSF56801">
    <property type="entry name" value="Acetyl-CoA synthetase-like"/>
    <property type="match status" value="1"/>
</dbReference>
<dbReference type="GO" id="GO:0031177">
    <property type="term" value="F:phosphopantetheine binding"/>
    <property type="evidence" value="ECO:0007669"/>
    <property type="project" value="TreeGrafter"/>
</dbReference>
<dbReference type="GO" id="GO:0005737">
    <property type="term" value="C:cytoplasm"/>
    <property type="evidence" value="ECO:0007669"/>
    <property type="project" value="TreeGrafter"/>
</dbReference>
<evidence type="ECO:0000313" key="3">
    <source>
        <dbReference type="EMBL" id="CAF1682357.1"/>
    </source>
</evidence>
<evidence type="ECO:0000259" key="2">
    <source>
        <dbReference type="Pfam" id="PF13193"/>
    </source>
</evidence>
<sequence>MVIGIMAIEMVGGVYCPLSPRDPDQRLHALVQQNRSRIVLTHWLTVNRFGNKIVTCRNEAMLDCEAESSDMITQRISNVPITPSHISYVIFTSGSTGIPKAVQVRQKNFLQCMYALTCVDSILKNDTIVQMARCSFDIHVQEIMGSLIIGASLIMLHPSEKAGNKRVVQYLRSICSGGEPFPIKLLSSLNNMNFSNVIVSNLYGPAETTMDSTFHLFDITKNIDIISIGCLLPNYTCYIFDEHFRSVPINQEGELYIGGAGVFAGYLHRDDLTSKALIHIDSDIYYRTGDIVRVDANGALHYRGRKDQQVKIRGQRIELGEIEKCILNTSVSACIVIKWGEDHLVAYVQGSDVTENQLRDHCQSHLPPHMVPSMFIILDKLPLNANGKVDR</sequence>
<dbReference type="InterPro" id="IPR045851">
    <property type="entry name" value="AMP-bd_C_sf"/>
</dbReference>
<dbReference type="InterPro" id="IPR000873">
    <property type="entry name" value="AMP-dep_synth/lig_dom"/>
</dbReference>
<proteinExistence type="predicted"/>
<dbReference type="EMBL" id="CAJNOR010015472">
    <property type="protein sequence ID" value="CAF1682357.1"/>
    <property type="molecule type" value="Genomic_DNA"/>
</dbReference>